<feature type="transmembrane region" description="Helical" evidence="1">
    <location>
        <begin position="123"/>
        <end position="145"/>
    </location>
</feature>
<gene>
    <name evidence="3" type="ORF">MmonteBS_11000</name>
    <name evidence="4" type="ORF">NJB18185_52900</name>
</gene>
<evidence type="ECO:0000313" key="3">
    <source>
        <dbReference type="EMBL" id="GBG36728.1"/>
    </source>
</evidence>
<dbReference type="InterPro" id="IPR027383">
    <property type="entry name" value="Znf_put"/>
</dbReference>
<reference evidence="5" key="2">
    <citation type="submission" date="2018-04" db="EMBL/GenBank/DDBJ databases">
        <title>Draft genome sequence of Mycobacterium montefiorense isolated from Japanese black salamander.</title>
        <authorList>
            <person name="Fukano H."/>
            <person name="Yoshida M."/>
            <person name="Shimizu A."/>
            <person name="Iwao H."/>
            <person name="Kurata O."/>
            <person name="Katayama Y."/>
            <person name="Omatsu T."/>
            <person name="Mizutani T."/>
            <person name="Wada S."/>
            <person name="Hoshino Y."/>
        </authorList>
    </citation>
    <scope>NUCLEOTIDE SEQUENCE [LARGE SCALE GENOMIC DNA]</scope>
    <source>
        <strain evidence="5">BS</strain>
    </source>
</reference>
<evidence type="ECO:0000313" key="5">
    <source>
        <dbReference type="Proteomes" id="UP000245060"/>
    </source>
</evidence>
<dbReference type="Pfam" id="PF13490">
    <property type="entry name" value="zf-HC2"/>
    <property type="match status" value="1"/>
</dbReference>
<comment type="caution">
    <text evidence="4">The sequence shown here is derived from an EMBL/GenBank/DDBJ whole genome shotgun (WGS) entry which is preliminary data.</text>
</comment>
<reference evidence="4" key="3">
    <citation type="journal article" date="2022" name="Microbiol. Resour. Announc.">
        <title>Draft Genome Sequences of Eight Mycobacterium montefiorense Strains Isolated from Salamanders in Captivity.</title>
        <authorList>
            <person name="Komine T."/>
            <person name="Ihara H."/>
            <person name="Fukano H."/>
            <person name="Hoshino Y."/>
            <person name="Kurata O."/>
            <person name="Wada S."/>
        </authorList>
    </citation>
    <scope>NUCLEOTIDE SEQUENCE</scope>
    <source>
        <strain evidence="4">NJB18185</strain>
    </source>
</reference>
<keyword evidence="1" id="KW-0812">Transmembrane</keyword>
<dbReference type="EMBL" id="BFCH01000007">
    <property type="protein sequence ID" value="GBG36728.1"/>
    <property type="molecule type" value="Genomic_DNA"/>
</dbReference>
<dbReference type="Proteomes" id="UP001139505">
    <property type="component" value="Unassembled WGS sequence"/>
</dbReference>
<keyword evidence="1" id="KW-0472">Membrane</keyword>
<sequence length="186" mass="19833">MDCEVAREALSARIDAEREPVPSARVDEHLNQCAVCRAWFDQVATQAAGLHQLIQSRAVIAAVGRYAECPAPCRSAMPWRRCTLPGVGAALRPRAVLRLAGVLTVFVTVLTVGVVIAAEPGTLKGVIMVTHLPVVIGTVLAISLWRKSSRSRSAPDAVGELDIVLPENASRGRRRGHLFPTDGSAA</sequence>
<organism evidence="4 6">
    <name type="scientific">Mycobacterium montefiorense</name>
    <dbReference type="NCBI Taxonomy" id="154654"/>
    <lineage>
        <taxon>Bacteria</taxon>
        <taxon>Bacillati</taxon>
        <taxon>Actinomycetota</taxon>
        <taxon>Actinomycetes</taxon>
        <taxon>Mycobacteriales</taxon>
        <taxon>Mycobacteriaceae</taxon>
        <taxon>Mycobacterium</taxon>
        <taxon>Mycobacterium simiae complex</taxon>
    </lineage>
</organism>
<proteinExistence type="predicted"/>
<dbReference type="RefSeq" id="WP_108920905.1">
    <property type="nucleotide sequence ID" value="NZ_BFCH01000007.1"/>
</dbReference>
<feature type="domain" description="Putative zinc-finger" evidence="2">
    <location>
        <begin position="3"/>
        <end position="37"/>
    </location>
</feature>
<evidence type="ECO:0000313" key="4">
    <source>
        <dbReference type="EMBL" id="GKU75519.1"/>
    </source>
</evidence>
<dbReference type="EMBL" id="BQYH01000080">
    <property type="protein sequence ID" value="GKU75519.1"/>
    <property type="molecule type" value="Genomic_DNA"/>
</dbReference>
<evidence type="ECO:0000259" key="2">
    <source>
        <dbReference type="Pfam" id="PF13490"/>
    </source>
</evidence>
<dbReference type="Proteomes" id="UP000245060">
    <property type="component" value="Unassembled WGS sequence"/>
</dbReference>
<accession>A0AA37V713</accession>
<dbReference type="AlphaFoldDB" id="A0AA37V713"/>
<evidence type="ECO:0000313" key="6">
    <source>
        <dbReference type="Proteomes" id="UP001139505"/>
    </source>
</evidence>
<reference evidence="3" key="1">
    <citation type="journal article" date="2018" name="Genome Announc.">
        <title>Draft Genome Sequence of Mycobacterium montefiorense Isolated from Japanese Black Salamander (Hynobius nigrescens).</title>
        <authorList>
            <person name="Fukano H."/>
            <person name="Yoshida M."/>
            <person name="Shimizu A."/>
            <person name="Iwao H."/>
            <person name="Katayama Y."/>
            <person name="Omatsu T."/>
            <person name="Mizutani T."/>
            <person name="Kurata O."/>
            <person name="Wada S."/>
            <person name="Hoshino Y."/>
        </authorList>
    </citation>
    <scope>NUCLEOTIDE SEQUENCE</scope>
    <source>
        <strain evidence="3">BS</strain>
    </source>
</reference>
<name>A0AA37V713_9MYCO</name>
<evidence type="ECO:0000256" key="1">
    <source>
        <dbReference type="SAM" id="Phobius"/>
    </source>
</evidence>
<keyword evidence="1" id="KW-1133">Transmembrane helix</keyword>
<protein>
    <recommendedName>
        <fullName evidence="2">Putative zinc-finger domain-containing protein</fullName>
    </recommendedName>
</protein>
<feature type="transmembrane region" description="Helical" evidence="1">
    <location>
        <begin position="95"/>
        <end position="117"/>
    </location>
</feature>
<reference evidence="4" key="4">
    <citation type="submission" date="2022-04" db="EMBL/GenBank/DDBJ databases">
        <authorList>
            <person name="Komine T."/>
            <person name="Fukano H."/>
            <person name="Wada S."/>
        </authorList>
    </citation>
    <scope>NUCLEOTIDE SEQUENCE</scope>
    <source>
        <strain evidence="4">NJB18185</strain>
    </source>
</reference>
<keyword evidence="5" id="KW-1185">Reference proteome</keyword>